<dbReference type="Gene3D" id="1.10.3210.10">
    <property type="entry name" value="Hypothetical protein af1432"/>
    <property type="match status" value="1"/>
</dbReference>
<dbReference type="OrthoDB" id="9768769at2"/>
<evidence type="ECO:0000313" key="3">
    <source>
        <dbReference type="Proteomes" id="UP000076964"/>
    </source>
</evidence>
<accession>A0A177E421</accession>
<gene>
    <name evidence="2" type="ORF">TH606_11095</name>
</gene>
<dbReference type="EMBL" id="LSFI01000099">
    <property type="protein sequence ID" value="OAG26675.1"/>
    <property type="molecule type" value="Genomic_DNA"/>
</dbReference>
<dbReference type="SUPFAM" id="SSF109604">
    <property type="entry name" value="HD-domain/PDEase-like"/>
    <property type="match status" value="1"/>
</dbReference>
<dbReference type="RefSeq" id="WP_068544051.1">
    <property type="nucleotide sequence ID" value="NZ_LSFI01000099.1"/>
</dbReference>
<proteinExistence type="predicted"/>
<protein>
    <recommendedName>
        <fullName evidence="1">HD domain-containing protein</fullName>
    </recommendedName>
</protein>
<name>A0A177E421_9BACT</name>
<evidence type="ECO:0000313" key="2">
    <source>
        <dbReference type="EMBL" id="OAG26675.1"/>
    </source>
</evidence>
<keyword evidence="3" id="KW-1185">Reference proteome</keyword>
<comment type="caution">
    <text evidence="2">The sequence shown here is derived from an EMBL/GenBank/DDBJ whole genome shotgun (WGS) entry which is preliminary data.</text>
</comment>
<dbReference type="AlphaFoldDB" id="A0A177E421"/>
<evidence type="ECO:0000259" key="1">
    <source>
        <dbReference type="Pfam" id="PF01966"/>
    </source>
</evidence>
<dbReference type="InterPro" id="IPR006674">
    <property type="entry name" value="HD_domain"/>
</dbReference>
<dbReference type="Proteomes" id="UP000076964">
    <property type="component" value="Unassembled WGS sequence"/>
</dbReference>
<organism evidence="2 3">
    <name type="scientific">Thermodesulfatator autotrophicus</name>
    <dbReference type="NCBI Taxonomy" id="1795632"/>
    <lineage>
        <taxon>Bacteria</taxon>
        <taxon>Pseudomonadati</taxon>
        <taxon>Thermodesulfobacteriota</taxon>
        <taxon>Thermodesulfobacteria</taxon>
        <taxon>Thermodesulfobacteriales</taxon>
        <taxon>Thermodesulfatatoraceae</taxon>
        <taxon>Thermodesulfatator</taxon>
    </lineage>
</organism>
<reference evidence="2 3" key="1">
    <citation type="submission" date="2016-02" db="EMBL/GenBank/DDBJ databases">
        <title>Draft genome sequence of Thermodesulfatator sp. S606.</title>
        <authorList>
            <person name="Lai Q."/>
            <person name="Cao J."/>
            <person name="Dupont S."/>
            <person name="Shao Z."/>
            <person name="Jebbar M."/>
            <person name="Alain K."/>
        </authorList>
    </citation>
    <scope>NUCLEOTIDE SEQUENCE [LARGE SCALE GENOMIC DNA]</scope>
    <source>
        <strain evidence="2 3">S606</strain>
    </source>
</reference>
<feature type="domain" description="HD" evidence="1">
    <location>
        <begin position="4"/>
        <end position="116"/>
    </location>
</feature>
<sequence>MAETLLPESFKISLAALFHDIGKIAQGVLELPSQDYRDRNTDLYQPFNKKQGRHTHEHALYTAAFIEKFANYFPEELNSSEWIEGEREDSFINLAAKHHKPETPLQWIITQADRLSSGFDQRWF</sequence>
<dbReference type="Pfam" id="PF01966">
    <property type="entry name" value="HD"/>
    <property type="match status" value="1"/>
</dbReference>
<dbReference type="STRING" id="1795632.TH606_11095"/>